<dbReference type="GO" id="GO:0003700">
    <property type="term" value="F:DNA-binding transcription factor activity"/>
    <property type="evidence" value="ECO:0007669"/>
    <property type="project" value="InterPro"/>
</dbReference>
<dbReference type="PROSITE" id="PS50931">
    <property type="entry name" value="HTH_LYSR"/>
    <property type="match status" value="1"/>
</dbReference>
<comment type="similarity">
    <text evidence="1">Belongs to the LysR transcriptional regulatory family.</text>
</comment>
<dbReference type="InterPro" id="IPR036390">
    <property type="entry name" value="WH_DNA-bd_sf"/>
</dbReference>
<proteinExistence type="inferred from homology"/>
<evidence type="ECO:0000256" key="1">
    <source>
        <dbReference type="ARBA" id="ARBA00009437"/>
    </source>
</evidence>
<dbReference type="Proteomes" id="UP000199111">
    <property type="component" value="Unassembled WGS sequence"/>
</dbReference>
<keyword evidence="4" id="KW-0804">Transcription</keyword>
<sequence>MDWQEIEAFLTLAEELHFGRTAERLHVSRARISQLIKVLERRVGGPLFDRTSRRVTLTPVGQQLREDLTPHHRGIHQAIAKAADAARGVGGVLRVGFSSPLASEMVMKIVNAFRVRHPDCEVQIREVHLSDPFGPLRRGELDIQLTEFPVDEPDLTAGPVLITDPKVLAVSSRHRLAHRETVSVEDLADELVLFISGMPDYFVDQLLPPYSPSGKPIRRSLTTRYWQELLTLVSAGQGVTLAVAQGARYYPRPDLAYIPIEDAPPLEYGLLWRTAGATVRCGAFTQTALDCVSGPAAPRRRRQLR</sequence>
<dbReference type="GO" id="GO:0003677">
    <property type="term" value="F:DNA binding"/>
    <property type="evidence" value="ECO:0007669"/>
    <property type="project" value="UniProtKB-KW"/>
</dbReference>
<dbReference type="SUPFAM" id="SSF53850">
    <property type="entry name" value="Periplasmic binding protein-like II"/>
    <property type="match status" value="1"/>
</dbReference>
<dbReference type="FunFam" id="1.10.10.10:FF:000001">
    <property type="entry name" value="LysR family transcriptional regulator"/>
    <property type="match status" value="1"/>
</dbReference>
<dbReference type="InterPro" id="IPR036388">
    <property type="entry name" value="WH-like_DNA-bd_sf"/>
</dbReference>
<dbReference type="EMBL" id="FOQY01000049">
    <property type="protein sequence ID" value="SFL03625.1"/>
    <property type="molecule type" value="Genomic_DNA"/>
</dbReference>
<evidence type="ECO:0000313" key="7">
    <source>
        <dbReference type="Proteomes" id="UP000199111"/>
    </source>
</evidence>
<gene>
    <name evidence="6" type="ORF">SAMN05216275_14914</name>
</gene>
<dbReference type="InterPro" id="IPR005119">
    <property type="entry name" value="LysR_subst-bd"/>
</dbReference>
<organism evidence="6 7">
    <name type="scientific">Streptosporangium canum</name>
    <dbReference type="NCBI Taxonomy" id="324952"/>
    <lineage>
        <taxon>Bacteria</taxon>
        <taxon>Bacillati</taxon>
        <taxon>Actinomycetota</taxon>
        <taxon>Actinomycetes</taxon>
        <taxon>Streptosporangiales</taxon>
        <taxon>Streptosporangiaceae</taxon>
        <taxon>Streptosporangium</taxon>
    </lineage>
</organism>
<reference evidence="7" key="1">
    <citation type="submission" date="2016-10" db="EMBL/GenBank/DDBJ databases">
        <authorList>
            <person name="Varghese N."/>
            <person name="Submissions S."/>
        </authorList>
    </citation>
    <scope>NUCLEOTIDE SEQUENCE [LARGE SCALE GENOMIC DNA]</scope>
    <source>
        <strain evidence="7">CGMCC 4.2126</strain>
    </source>
</reference>
<protein>
    <submittedName>
        <fullName evidence="6">DNA-binding transcriptional regulator, LysR family</fullName>
    </submittedName>
</protein>
<name>A0A1I4ECZ7_9ACTN</name>
<dbReference type="Gene3D" id="3.40.190.10">
    <property type="entry name" value="Periplasmic binding protein-like II"/>
    <property type="match status" value="2"/>
</dbReference>
<evidence type="ECO:0000256" key="4">
    <source>
        <dbReference type="ARBA" id="ARBA00023163"/>
    </source>
</evidence>
<feature type="domain" description="HTH lysR-type" evidence="5">
    <location>
        <begin position="1"/>
        <end position="58"/>
    </location>
</feature>
<keyword evidence="3 6" id="KW-0238">DNA-binding</keyword>
<keyword evidence="7" id="KW-1185">Reference proteome</keyword>
<dbReference type="Pfam" id="PF03466">
    <property type="entry name" value="LysR_substrate"/>
    <property type="match status" value="1"/>
</dbReference>
<evidence type="ECO:0000256" key="2">
    <source>
        <dbReference type="ARBA" id="ARBA00023015"/>
    </source>
</evidence>
<dbReference type="CDD" id="cd08414">
    <property type="entry name" value="PBP2_LTTR_aromatics_like"/>
    <property type="match status" value="1"/>
</dbReference>
<dbReference type="AlphaFoldDB" id="A0A1I4ECZ7"/>
<evidence type="ECO:0000256" key="3">
    <source>
        <dbReference type="ARBA" id="ARBA00023125"/>
    </source>
</evidence>
<dbReference type="GeneID" id="96303336"/>
<dbReference type="PANTHER" id="PTHR30346">
    <property type="entry name" value="TRANSCRIPTIONAL DUAL REGULATOR HCAR-RELATED"/>
    <property type="match status" value="1"/>
</dbReference>
<dbReference type="SUPFAM" id="SSF46785">
    <property type="entry name" value="Winged helix' DNA-binding domain"/>
    <property type="match status" value="1"/>
</dbReference>
<dbReference type="InterPro" id="IPR000847">
    <property type="entry name" value="LysR_HTH_N"/>
</dbReference>
<dbReference type="GO" id="GO:0032993">
    <property type="term" value="C:protein-DNA complex"/>
    <property type="evidence" value="ECO:0007669"/>
    <property type="project" value="TreeGrafter"/>
</dbReference>
<accession>A0A1I4ECZ7</accession>
<dbReference type="RefSeq" id="WP_093891850.1">
    <property type="nucleotide sequence ID" value="NZ_FOQY01000049.1"/>
</dbReference>
<keyword evidence="2" id="KW-0805">Transcription regulation</keyword>
<dbReference type="Pfam" id="PF00126">
    <property type="entry name" value="HTH_1"/>
    <property type="match status" value="1"/>
</dbReference>
<dbReference type="PANTHER" id="PTHR30346:SF0">
    <property type="entry name" value="HCA OPERON TRANSCRIPTIONAL ACTIVATOR HCAR"/>
    <property type="match status" value="1"/>
</dbReference>
<evidence type="ECO:0000313" key="6">
    <source>
        <dbReference type="EMBL" id="SFL03625.1"/>
    </source>
</evidence>
<dbReference type="Gene3D" id="1.10.10.10">
    <property type="entry name" value="Winged helix-like DNA-binding domain superfamily/Winged helix DNA-binding domain"/>
    <property type="match status" value="1"/>
</dbReference>
<evidence type="ECO:0000259" key="5">
    <source>
        <dbReference type="PROSITE" id="PS50931"/>
    </source>
</evidence>